<feature type="transmembrane region" description="Helical" evidence="5">
    <location>
        <begin position="149"/>
        <end position="174"/>
    </location>
</feature>
<protein>
    <submittedName>
        <fullName evidence="7">UDP-sugar transporter UST74c</fullName>
    </submittedName>
</protein>
<feature type="transmembrane region" description="Helical" evidence="5">
    <location>
        <begin position="37"/>
        <end position="56"/>
    </location>
</feature>
<evidence type="ECO:0000259" key="6">
    <source>
        <dbReference type="Pfam" id="PF03151"/>
    </source>
</evidence>
<reference evidence="7" key="1">
    <citation type="submission" date="2018-04" db="EMBL/GenBank/DDBJ databases">
        <title>Transcriptome of Schizaphis graminum biotype I.</title>
        <authorList>
            <person name="Scully E.D."/>
            <person name="Geib S.M."/>
            <person name="Palmer N.A."/>
            <person name="Koch K."/>
            <person name="Bradshaw J."/>
            <person name="Heng-Moss T."/>
            <person name="Sarath G."/>
        </authorList>
    </citation>
    <scope>NUCLEOTIDE SEQUENCE</scope>
</reference>
<dbReference type="InterPro" id="IPR050186">
    <property type="entry name" value="TPT_transporter"/>
</dbReference>
<accession>A0A2S2PB10</accession>
<dbReference type="EMBL" id="GGMR01013497">
    <property type="protein sequence ID" value="MBY26116.1"/>
    <property type="molecule type" value="Transcribed_RNA"/>
</dbReference>
<feature type="transmembrane region" description="Helical" evidence="5">
    <location>
        <begin position="307"/>
        <end position="327"/>
    </location>
</feature>
<keyword evidence="2 5" id="KW-0812">Transmembrane</keyword>
<feature type="domain" description="Sugar phosphate transporter" evidence="6">
    <location>
        <begin position="48"/>
        <end position="325"/>
    </location>
</feature>
<dbReference type="PANTHER" id="PTHR11132">
    <property type="entry name" value="SOLUTE CARRIER FAMILY 35"/>
    <property type="match status" value="1"/>
</dbReference>
<feature type="transmembrane region" description="Helical" evidence="5">
    <location>
        <begin position="247"/>
        <end position="267"/>
    </location>
</feature>
<feature type="transmembrane region" description="Helical" evidence="5">
    <location>
        <begin position="217"/>
        <end position="235"/>
    </location>
</feature>
<feature type="transmembrane region" description="Helical" evidence="5">
    <location>
        <begin position="279"/>
        <end position="301"/>
    </location>
</feature>
<dbReference type="InterPro" id="IPR004853">
    <property type="entry name" value="Sugar_P_trans_dom"/>
</dbReference>
<keyword evidence="7" id="KW-0762">Sugar transport</keyword>
<organism evidence="7">
    <name type="scientific">Schizaphis graminum</name>
    <name type="common">Green bug aphid</name>
    <dbReference type="NCBI Taxonomy" id="13262"/>
    <lineage>
        <taxon>Eukaryota</taxon>
        <taxon>Metazoa</taxon>
        <taxon>Ecdysozoa</taxon>
        <taxon>Arthropoda</taxon>
        <taxon>Hexapoda</taxon>
        <taxon>Insecta</taxon>
        <taxon>Pterygota</taxon>
        <taxon>Neoptera</taxon>
        <taxon>Paraneoptera</taxon>
        <taxon>Hemiptera</taxon>
        <taxon>Sternorrhyncha</taxon>
        <taxon>Aphidomorpha</taxon>
        <taxon>Aphidoidea</taxon>
        <taxon>Aphididae</taxon>
        <taxon>Aphidini</taxon>
        <taxon>Schizaphis</taxon>
    </lineage>
</organism>
<evidence type="ECO:0000256" key="5">
    <source>
        <dbReference type="SAM" id="Phobius"/>
    </source>
</evidence>
<dbReference type="Pfam" id="PF03151">
    <property type="entry name" value="TPT"/>
    <property type="match status" value="1"/>
</dbReference>
<evidence type="ECO:0000256" key="2">
    <source>
        <dbReference type="ARBA" id="ARBA00022692"/>
    </source>
</evidence>
<feature type="transmembrane region" description="Helical" evidence="5">
    <location>
        <begin position="180"/>
        <end position="201"/>
    </location>
</feature>
<proteinExistence type="predicted"/>
<sequence length="341" mass="37701">MQRQLPENAMNVAVATKENASVDSAAEIVMQTRPPRFAKAGTALLYAAASTLITIVNKSVLTGYGFPSYRFVAVSQMLATVTVLYAAKRLGRARFPDMGGRTFADVFPMPLIHLGNVELGLAGTKELSLPTFTVLRRLAIPMTMSGEYYLLRVAADPFVKTSVAMLVTGAVIAAGNDVELNIGGCAFVLFNDLLTAAGGVFSKRKLNANRQMGECGLLYYSSLFVLPFALVHLYFSDDLDHVYRFNYWLYPPFLIQMFVSSIMGLVLNYSTMLCIQYNSALTTTIIGCLKNIIVTYASMFIGGDYVYTFYNFIGINISIIGSLYYTYVTFRPSKQMEYNIK</sequence>
<feature type="transmembrane region" description="Helical" evidence="5">
    <location>
        <begin position="68"/>
        <end position="87"/>
    </location>
</feature>
<name>A0A2S2PB10_SCHGA</name>
<evidence type="ECO:0000313" key="7">
    <source>
        <dbReference type="EMBL" id="MBY26116.1"/>
    </source>
</evidence>
<keyword evidence="7" id="KW-0813">Transport</keyword>
<evidence type="ECO:0000256" key="4">
    <source>
        <dbReference type="ARBA" id="ARBA00023136"/>
    </source>
</evidence>
<keyword evidence="4 5" id="KW-0472">Membrane</keyword>
<evidence type="ECO:0000256" key="3">
    <source>
        <dbReference type="ARBA" id="ARBA00022989"/>
    </source>
</evidence>
<dbReference type="GO" id="GO:0016020">
    <property type="term" value="C:membrane"/>
    <property type="evidence" value="ECO:0007669"/>
    <property type="project" value="UniProtKB-SubCell"/>
</dbReference>
<gene>
    <name evidence="7" type="primary">frc_1</name>
    <name evidence="7" type="ORF">g.3114</name>
</gene>
<dbReference type="AlphaFoldDB" id="A0A2S2PB10"/>
<keyword evidence="3 5" id="KW-1133">Transmembrane helix</keyword>
<comment type="subcellular location">
    <subcellularLocation>
        <location evidence="1">Membrane</location>
        <topology evidence="1">Multi-pass membrane protein</topology>
    </subcellularLocation>
</comment>
<evidence type="ECO:0000256" key="1">
    <source>
        <dbReference type="ARBA" id="ARBA00004141"/>
    </source>
</evidence>